<dbReference type="InterPro" id="IPR050791">
    <property type="entry name" value="Aldo-Keto_reductase"/>
</dbReference>
<dbReference type="InterPro" id="IPR023210">
    <property type="entry name" value="NADP_OxRdtase_dom"/>
</dbReference>
<feature type="domain" description="NADP-dependent oxidoreductase" evidence="2">
    <location>
        <begin position="14"/>
        <end position="308"/>
    </location>
</feature>
<dbReference type="PANTHER" id="PTHR43625">
    <property type="entry name" value="AFLATOXIN B1 ALDEHYDE REDUCTASE"/>
    <property type="match status" value="1"/>
</dbReference>
<dbReference type="Proteomes" id="UP000071641">
    <property type="component" value="Unassembled WGS sequence"/>
</dbReference>
<dbReference type="InterPro" id="IPR036812">
    <property type="entry name" value="NAD(P)_OxRdtase_dom_sf"/>
</dbReference>
<dbReference type="RefSeq" id="WP_062661258.1">
    <property type="nucleotide sequence ID" value="NZ_FIZX01000001.1"/>
</dbReference>
<name>A0A128EXB2_9GAMM</name>
<dbReference type="PROSITE" id="PS51257">
    <property type="entry name" value="PROKAR_LIPOPROTEIN"/>
    <property type="match status" value="1"/>
</dbReference>
<dbReference type="AlphaFoldDB" id="A0A128EXB2"/>
<dbReference type="EC" id="1.1.1.-" evidence="3"/>
<dbReference type="OrthoDB" id="9772407at2"/>
<dbReference type="STRING" id="1796497.GCE9029_00951"/>
<sequence>MEKRNIGSLAVSPVGLGCMSMSHGYGPSDEPTSIQLLNEALDAGYDFLDTATMYGGGKNEELIAKAVKHRRSEYVLASKCALFKKDGKPTIDGRPETIRSQCESSLKRLETDVIDLYYLHRLDPKVPIEESVGALAELVREGKIREIGLSEVSSDTLRRAHSIHPIAAVQSEYSLWTRLPELKMLDVCEKLGTTFVPFSPLGRQFLTGKAQEASLLTEGDIRTNNARPRFDAEAFAKNSELLKPLAEIAKELNCSLAQLALAWVIHQSDSQGKKTLVPIPGTKHIEYMQENIGALNVNMTPDVVSHLSTLIHDDLVIGERYSEGQMKVMDSERDRV</sequence>
<keyword evidence="1 3" id="KW-0560">Oxidoreductase</keyword>
<dbReference type="GO" id="GO:0005737">
    <property type="term" value="C:cytoplasm"/>
    <property type="evidence" value="ECO:0007669"/>
    <property type="project" value="TreeGrafter"/>
</dbReference>
<evidence type="ECO:0000259" key="2">
    <source>
        <dbReference type="Pfam" id="PF00248"/>
    </source>
</evidence>
<gene>
    <name evidence="3" type="primary">yhdN_1</name>
    <name evidence="3" type="ORF">GCE9029_00951</name>
</gene>
<dbReference type="GO" id="GO:0016491">
    <property type="term" value="F:oxidoreductase activity"/>
    <property type="evidence" value="ECO:0007669"/>
    <property type="project" value="UniProtKB-KW"/>
</dbReference>
<keyword evidence="4" id="KW-1185">Reference proteome</keyword>
<organism evidence="3 4">
    <name type="scientific">Grimontia celer</name>
    <dbReference type="NCBI Taxonomy" id="1796497"/>
    <lineage>
        <taxon>Bacteria</taxon>
        <taxon>Pseudomonadati</taxon>
        <taxon>Pseudomonadota</taxon>
        <taxon>Gammaproteobacteria</taxon>
        <taxon>Vibrionales</taxon>
        <taxon>Vibrionaceae</taxon>
        <taxon>Grimontia</taxon>
    </lineage>
</organism>
<accession>A0A128EXB2</accession>
<dbReference type="PRINTS" id="PR00069">
    <property type="entry name" value="ALDKETRDTASE"/>
</dbReference>
<dbReference type="EMBL" id="FIZX01000001">
    <property type="protein sequence ID" value="CZF78616.1"/>
    <property type="molecule type" value="Genomic_DNA"/>
</dbReference>
<protein>
    <submittedName>
        <fullName evidence="3">General stress protein 69</fullName>
        <ecNumber evidence="3">1.1.1.-</ecNumber>
    </submittedName>
</protein>
<evidence type="ECO:0000313" key="4">
    <source>
        <dbReference type="Proteomes" id="UP000071641"/>
    </source>
</evidence>
<dbReference type="InterPro" id="IPR020471">
    <property type="entry name" value="AKR"/>
</dbReference>
<evidence type="ECO:0000256" key="1">
    <source>
        <dbReference type="ARBA" id="ARBA00023002"/>
    </source>
</evidence>
<dbReference type="Gene3D" id="3.20.20.100">
    <property type="entry name" value="NADP-dependent oxidoreductase domain"/>
    <property type="match status" value="1"/>
</dbReference>
<dbReference type="PANTHER" id="PTHR43625:SF40">
    <property type="entry name" value="ALDO-KETO REDUCTASE YAKC [NADP(+)]"/>
    <property type="match status" value="1"/>
</dbReference>
<reference evidence="4" key="1">
    <citation type="submission" date="2016-02" db="EMBL/GenBank/DDBJ databases">
        <authorList>
            <person name="Rodrigo-Torres Lidia"/>
            <person name="Arahal R.David."/>
        </authorList>
    </citation>
    <scope>NUCLEOTIDE SEQUENCE [LARGE SCALE GENOMIC DNA]</scope>
    <source>
        <strain evidence="4">CECT 9029</strain>
    </source>
</reference>
<dbReference type="Pfam" id="PF00248">
    <property type="entry name" value="Aldo_ket_red"/>
    <property type="match status" value="1"/>
</dbReference>
<dbReference type="SUPFAM" id="SSF51430">
    <property type="entry name" value="NAD(P)-linked oxidoreductase"/>
    <property type="match status" value="1"/>
</dbReference>
<proteinExistence type="predicted"/>
<dbReference type="CDD" id="cd19076">
    <property type="entry name" value="AKR_AKR13A_13D"/>
    <property type="match status" value="1"/>
</dbReference>
<evidence type="ECO:0000313" key="3">
    <source>
        <dbReference type="EMBL" id="CZF78616.1"/>
    </source>
</evidence>